<dbReference type="SUPFAM" id="SSF52518">
    <property type="entry name" value="Thiamin diphosphate-binding fold (THDP-binding)"/>
    <property type="match status" value="1"/>
</dbReference>
<keyword evidence="4 5" id="KW-0670">Pyruvate</keyword>
<keyword evidence="2 5" id="KW-0560">Oxidoreductase</keyword>
<comment type="function">
    <text evidence="5">The pyruvate dehydrogenase complex catalyzes the overall conversion of pyruvate to acetyl-CoA and CO(2).</text>
</comment>
<protein>
    <recommendedName>
        <fullName evidence="5">Pyruvate dehydrogenase E1 component subunit alpha</fullName>
        <ecNumber evidence="5">1.2.4.1</ecNumber>
    </recommendedName>
</protein>
<evidence type="ECO:0000313" key="7">
    <source>
        <dbReference type="EMBL" id="KAL2799087.1"/>
    </source>
</evidence>
<dbReference type="EC" id="1.2.4.1" evidence="5"/>
<reference evidence="7 8" key="1">
    <citation type="submission" date="2024-07" db="EMBL/GenBank/DDBJ databases">
        <title>Section-level genome sequencing and comparative genomics of Aspergillus sections Usti and Cavernicolus.</title>
        <authorList>
            <consortium name="Lawrence Berkeley National Laboratory"/>
            <person name="Nybo J.L."/>
            <person name="Vesth T.C."/>
            <person name="Theobald S."/>
            <person name="Frisvad J.C."/>
            <person name="Larsen T.O."/>
            <person name="Kjaerboelling I."/>
            <person name="Rothschild-Mancinelli K."/>
            <person name="Lyhne E.K."/>
            <person name="Kogle M.E."/>
            <person name="Barry K."/>
            <person name="Clum A."/>
            <person name="Na H."/>
            <person name="Ledsgaard L."/>
            <person name="Lin J."/>
            <person name="Lipzen A."/>
            <person name="Kuo A."/>
            <person name="Riley R."/>
            <person name="Mondo S."/>
            <person name="Labutti K."/>
            <person name="Haridas S."/>
            <person name="Pangalinan J."/>
            <person name="Salamov A.A."/>
            <person name="Simmons B.A."/>
            <person name="Magnuson J.K."/>
            <person name="Chen J."/>
            <person name="Drula E."/>
            <person name="Henrissat B."/>
            <person name="Wiebenga A."/>
            <person name="Lubbers R.J."/>
            <person name="Gomes A.C."/>
            <person name="Makela M.R."/>
            <person name="Stajich J."/>
            <person name="Grigoriev I.V."/>
            <person name="Mortensen U.H."/>
            <person name="De Vries R.P."/>
            <person name="Baker S.E."/>
            <person name="Andersen M.R."/>
        </authorList>
    </citation>
    <scope>NUCLEOTIDE SEQUENCE [LARGE SCALE GENOMIC DNA]</scope>
    <source>
        <strain evidence="7 8">CBS 209.92</strain>
    </source>
</reference>
<evidence type="ECO:0000256" key="2">
    <source>
        <dbReference type="ARBA" id="ARBA00023002"/>
    </source>
</evidence>
<evidence type="ECO:0000256" key="5">
    <source>
        <dbReference type="RuleBase" id="RU361139"/>
    </source>
</evidence>
<keyword evidence="3 5" id="KW-0786">Thiamine pyrophosphate</keyword>
<dbReference type="Pfam" id="PF00676">
    <property type="entry name" value="E1_dh"/>
    <property type="match status" value="1"/>
</dbReference>
<evidence type="ECO:0000256" key="3">
    <source>
        <dbReference type="ARBA" id="ARBA00023052"/>
    </source>
</evidence>
<dbReference type="Proteomes" id="UP001610563">
    <property type="component" value="Unassembled WGS sequence"/>
</dbReference>
<dbReference type="InterPro" id="IPR050642">
    <property type="entry name" value="PDH_E1_Alpha_Subunit"/>
</dbReference>
<evidence type="ECO:0000313" key="8">
    <source>
        <dbReference type="Proteomes" id="UP001610563"/>
    </source>
</evidence>
<organism evidence="7 8">
    <name type="scientific">Aspergillus keveii</name>
    <dbReference type="NCBI Taxonomy" id="714993"/>
    <lineage>
        <taxon>Eukaryota</taxon>
        <taxon>Fungi</taxon>
        <taxon>Dikarya</taxon>
        <taxon>Ascomycota</taxon>
        <taxon>Pezizomycotina</taxon>
        <taxon>Eurotiomycetes</taxon>
        <taxon>Eurotiomycetidae</taxon>
        <taxon>Eurotiales</taxon>
        <taxon>Aspergillaceae</taxon>
        <taxon>Aspergillus</taxon>
        <taxon>Aspergillus subgen. Nidulantes</taxon>
    </lineage>
</organism>
<dbReference type="Gene3D" id="3.40.50.970">
    <property type="match status" value="1"/>
</dbReference>
<feature type="domain" description="Dehydrogenase E1 component" evidence="6">
    <location>
        <begin position="81"/>
        <end position="374"/>
    </location>
</feature>
<keyword evidence="8" id="KW-1185">Reference proteome</keyword>
<dbReference type="InterPro" id="IPR017597">
    <property type="entry name" value="Pyrv_DH_E1_asu_subgrp-y"/>
</dbReference>
<dbReference type="NCBIfam" id="TIGR03182">
    <property type="entry name" value="PDH_E1_alph_y"/>
    <property type="match status" value="1"/>
</dbReference>
<comment type="cofactor">
    <cofactor evidence="1 5">
        <name>thiamine diphosphate</name>
        <dbReference type="ChEBI" id="CHEBI:58937"/>
    </cofactor>
</comment>
<accession>A0ABR4GJ55</accession>
<dbReference type="EMBL" id="JBFTWV010000009">
    <property type="protein sequence ID" value="KAL2799087.1"/>
    <property type="molecule type" value="Genomic_DNA"/>
</dbReference>
<dbReference type="CDD" id="cd02000">
    <property type="entry name" value="TPP_E1_PDC_ADC_BCADC"/>
    <property type="match status" value="1"/>
</dbReference>
<dbReference type="InterPro" id="IPR001017">
    <property type="entry name" value="DH_E1"/>
</dbReference>
<sequence>MLSRRLQPKGFAFASISKAQVPSIASHRALAHVANLEDIPNEEDKPFSVPISDDSFETYHFDPPPYSLETTKKQLKHLYHDMSMIRRMETVADSLYKDRKIRGFCHLSTGQEAVAVGIEHAITRNDKLITAYRSHGFTLMRGATVKSIIAELLGRQDGISFGKGGSMHMFCESFFGGNGIVGASVPLGAGIAFAQQFNDKQNVTINLFGDGAANQGQVHEAFNLAKLWSLPVIFGCENNRYGMGTSAERASAMTDYYKRGQYIPGLRVNGMDVLAVLAAVRHGKEYVQAGKGPLLYEYATYRFAGHSMSDPGTAYRSRDELKTERAKDPISSFRDKLIDWGVFTEDQAKGIDRSVREVIHKEVTEAEKSPEPELKAEVLFQDIYVRGSEPNQRRGRTIDETYYSR</sequence>
<name>A0ABR4GJ55_9EURO</name>
<comment type="caution">
    <text evidence="7">The sequence shown here is derived from an EMBL/GenBank/DDBJ whole genome shotgun (WGS) entry which is preliminary data.</text>
</comment>
<evidence type="ECO:0000259" key="6">
    <source>
        <dbReference type="Pfam" id="PF00676"/>
    </source>
</evidence>
<gene>
    <name evidence="7" type="ORF">BJX66DRAFT_293909</name>
</gene>
<evidence type="ECO:0000256" key="1">
    <source>
        <dbReference type="ARBA" id="ARBA00001964"/>
    </source>
</evidence>
<dbReference type="PANTHER" id="PTHR11516:SF60">
    <property type="entry name" value="PYRUVATE DEHYDROGENASE E1 COMPONENT SUBUNIT ALPHA"/>
    <property type="match status" value="1"/>
</dbReference>
<comment type="catalytic activity">
    <reaction evidence="5">
        <text>N(6)-[(R)-lipoyl]-L-lysyl-[protein] + pyruvate + H(+) = N(6)-[(R)-S(8)-acetyldihydrolipoyl]-L-lysyl-[protein] + CO2</text>
        <dbReference type="Rhea" id="RHEA:19189"/>
        <dbReference type="Rhea" id="RHEA-COMP:10474"/>
        <dbReference type="Rhea" id="RHEA-COMP:10478"/>
        <dbReference type="ChEBI" id="CHEBI:15361"/>
        <dbReference type="ChEBI" id="CHEBI:15378"/>
        <dbReference type="ChEBI" id="CHEBI:16526"/>
        <dbReference type="ChEBI" id="CHEBI:83099"/>
        <dbReference type="ChEBI" id="CHEBI:83111"/>
        <dbReference type="EC" id="1.2.4.1"/>
    </reaction>
</comment>
<dbReference type="InterPro" id="IPR029061">
    <property type="entry name" value="THDP-binding"/>
</dbReference>
<proteinExistence type="predicted"/>
<evidence type="ECO:0000256" key="4">
    <source>
        <dbReference type="ARBA" id="ARBA00023317"/>
    </source>
</evidence>
<dbReference type="PANTHER" id="PTHR11516">
    <property type="entry name" value="PYRUVATE DEHYDROGENASE E1 COMPONENT, ALPHA SUBUNIT BACTERIAL AND ORGANELLAR"/>
    <property type="match status" value="1"/>
</dbReference>